<name>A0A139GYF8_9PEZI</name>
<keyword evidence="9" id="KW-1185">Reference proteome</keyword>
<dbReference type="OrthoDB" id="3257095at2759"/>
<feature type="transmembrane region" description="Helical" evidence="7">
    <location>
        <begin position="243"/>
        <end position="265"/>
    </location>
</feature>
<dbReference type="EMBL" id="LFZN01000228">
    <property type="protein sequence ID" value="KXS95201.1"/>
    <property type="molecule type" value="Genomic_DNA"/>
</dbReference>
<dbReference type="AlphaFoldDB" id="A0A139GYF8"/>
<sequence>MILQQETTWHVRGMCPRNGAVAEQRMLHSIVHRPTLAKHGVSLARRTNLSTPHSLTLHESQNCSGYGSSGGVQNLEKTATIDSLSDINICRSFNMPVLNTTHILTGLTDFDKQQKMPNERYGIDQPESHHKDEASSHPRFGSDRDALDMQRLGRKQELRRNFKSFSVLGMAAVTMATWIAMLQGSIFSLINGGLAGTIWVYLASWMFTMCLVCSLAEMASMMPTSGGQYHWTSEFAPSSHQRFLSYCVGWLSALGWQAIVAGGSYTSATLIFELIALNNPDFSYSRWQITLLMIGIGVFGTIFNTFGAKHLPLLEGIVLCLHMFGFVCIIVPLWVLAPKAPAKAVFTEFSNFGGWPSIGTACIIGSITATGSFVGSDAPVHLSEEVKNASLAVPRMMLATIILNGVMGFVVIITYVFCITNIEAVVGSTSVFPFVDVFRAGTGSKGAATAMACIPLVLTICTTLNAIAAGSRQAWSLSRDGGLPFSGWFRRVVTIGTPIPLNSILFSLSIMVILSLINIGSSTAFNSIVGLLTSACSFSYAVSVGCILGKRLRGEALPPARWSLGKLGLPINIVTVLYVIFTAIISFFPVSASVTATTMNWSCVMFAGVFTIAAVDYALRGRKKYVGPVVHVNRD</sequence>
<protein>
    <recommendedName>
        <fullName evidence="10">Amino acid permease/ SLC12A domain-containing protein</fullName>
    </recommendedName>
</protein>
<keyword evidence="2" id="KW-0813">Transport</keyword>
<evidence type="ECO:0000313" key="9">
    <source>
        <dbReference type="Proteomes" id="UP000070133"/>
    </source>
</evidence>
<evidence type="ECO:0000256" key="2">
    <source>
        <dbReference type="ARBA" id="ARBA00022448"/>
    </source>
</evidence>
<feature type="transmembrane region" description="Helical" evidence="7">
    <location>
        <begin position="198"/>
        <end position="222"/>
    </location>
</feature>
<dbReference type="InterPro" id="IPR002293">
    <property type="entry name" value="AA/rel_permease1"/>
</dbReference>
<feature type="region of interest" description="Disordered" evidence="6">
    <location>
        <begin position="120"/>
        <end position="146"/>
    </location>
</feature>
<evidence type="ECO:0008006" key="10">
    <source>
        <dbReference type="Google" id="ProtNLM"/>
    </source>
</evidence>
<evidence type="ECO:0000313" key="8">
    <source>
        <dbReference type="EMBL" id="KXS95201.1"/>
    </source>
</evidence>
<feature type="transmembrane region" description="Helical" evidence="7">
    <location>
        <begin position="285"/>
        <end position="306"/>
    </location>
</feature>
<feature type="transmembrane region" description="Helical" evidence="7">
    <location>
        <begin position="446"/>
        <end position="469"/>
    </location>
</feature>
<evidence type="ECO:0000256" key="1">
    <source>
        <dbReference type="ARBA" id="ARBA00004141"/>
    </source>
</evidence>
<comment type="caution">
    <text evidence="8">The sequence shown here is derived from an EMBL/GenBank/DDBJ whole genome shotgun (WGS) entry which is preliminary data.</text>
</comment>
<feature type="transmembrane region" description="Helical" evidence="7">
    <location>
        <begin position="313"/>
        <end position="335"/>
    </location>
</feature>
<dbReference type="STRING" id="321146.A0A139GYF8"/>
<feature type="transmembrane region" description="Helical" evidence="7">
    <location>
        <begin position="598"/>
        <end position="619"/>
    </location>
</feature>
<accession>A0A139GYF8</accession>
<dbReference type="PANTHER" id="PTHR45649">
    <property type="entry name" value="AMINO-ACID PERMEASE BAT1"/>
    <property type="match status" value="1"/>
</dbReference>
<dbReference type="GO" id="GO:0016020">
    <property type="term" value="C:membrane"/>
    <property type="evidence" value="ECO:0007669"/>
    <property type="project" value="UniProtKB-SubCell"/>
</dbReference>
<evidence type="ECO:0000256" key="5">
    <source>
        <dbReference type="ARBA" id="ARBA00023136"/>
    </source>
</evidence>
<gene>
    <name evidence="8" type="ORF">AC578_6926</name>
</gene>
<feature type="transmembrane region" description="Helical" evidence="7">
    <location>
        <begin position="499"/>
        <end position="519"/>
    </location>
</feature>
<evidence type="ECO:0000256" key="7">
    <source>
        <dbReference type="SAM" id="Phobius"/>
    </source>
</evidence>
<organism evidence="8 9">
    <name type="scientific">Pseudocercospora eumusae</name>
    <dbReference type="NCBI Taxonomy" id="321146"/>
    <lineage>
        <taxon>Eukaryota</taxon>
        <taxon>Fungi</taxon>
        <taxon>Dikarya</taxon>
        <taxon>Ascomycota</taxon>
        <taxon>Pezizomycotina</taxon>
        <taxon>Dothideomycetes</taxon>
        <taxon>Dothideomycetidae</taxon>
        <taxon>Mycosphaerellales</taxon>
        <taxon>Mycosphaerellaceae</taxon>
        <taxon>Pseudocercospora</taxon>
    </lineage>
</organism>
<dbReference type="GO" id="GO:0022857">
    <property type="term" value="F:transmembrane transporter activity"/>
    <property type="evidence" value="ECO:0007669"/>
    <property type="project" value="InterPro"/>
</dbReference>
<feature type="transmembrane region" description="Helical" evidence="7">
    <location>
        <begin position="525"/>
        <end position="548"/>
    </location>
</feature>
<dbReference type="PANTHER" id="PTHR45649:SF4">
    <property type="entry name" value="TRANSPORTER, PUTATIVE (EUROFUNG)-RELATED"/>
    <property type="match status" value="1"/>
</dbReference>
<feature type="transmembrane region" description="Helical" evidence="7">
    <location>
        <begin position="165"/>
        <end position="186"/>
    </location>
</feature>
<evidence type="ECO:0000256" key="6">
    <source>
        <dbReference type="SAM" id="MobiDB-lite"/>
    </source>
</evidence>
<keyword evidence="3 7" id="KW-0812">Transmembrane</keyword>
<comment type="subcellular location">
    <subcellularLocation>
        <location evidence="1">Membrane</location>
        <topology evidence="1">Multi-pass membrane protein</topology>
    </subcellularLocation>
</comment>
<feature type="transmembrane region" description="Helical" evidence="7">
    <location>
        <begin position="569"/>
        <end position="592"/>
    </location>
</feature>
<feature type="transmembrane region" description="Helical" evidence="7">
    <location>
        <begin position="396"/>
        <end position="426"/>
    </location>
</feature>
<feature type="transmembrane region" description="Helical" evidence="7">
    <location>
        <begin position="355"/>
        <end position="375"/>
    </location>
</feature>
<dbReference type="Pfam" id="PF13520">
    <property type="entry name" value="AA_permease_2"/>
    <property type="match status" value="1"/>
</dbReference>
<keyword evidence="5 7" id="KW-0472">Membrane</keyword>
<evidence type="ECO:0000256" key="4">
    <source>
        <dbReference type="ARBA" id="ARBA00022989"/>
    </source>
</evidence>
<dbReference type="Gene3D" id="1.20.1740.10">
    <property type="entry name" value="Amino acid/polyamine transporter I"/>
    <property type="match status" value="1"/>
</dbReference>
<dbReference type="Proteomes" id="UP000070133">
    <property type="component" value="Unassembled WGS sequence"/>
</dbReference>
<proteinExistence type="predicted"/>
<keyword evidence="4 7" id="KW-1133">Transmembrane helix</keyword>
<reference evidence="8 9" key="1">
    <citation type="submission" date="2015-07" db="EMBL/GenBank/DDBJ databases">
        <title>Comparative genomics of the Sigatoka disease complex on banana suggests a link between parallel evolutionary changes in Pseudocercospora fijiensis and Pseudocercospora eumusae and increased virulence on the banana host.</title>
        <authorList>
            <person name="Chang T.-C."/>
            <person name="Salvucci A."/>
            <person name="Crous P.W."/>
            <person name="Stergiopoulos I."/>
        </authorList>
    </citation>
    <scope>NUCLEOTIDE SEQUENCE [LARGE SCALE GENOMIC DNA]</scope>
    <source>
        <strain evidence="8 9">CBS 114824</strain>
    </source>
</reference>
<evidence type="ECO:0000256" key="3">
    <source>
        <dbReference type="ARBA" id="ARBA00022692"/>
    </source>
</evidence>